<feature type="domain" description="Ig-like" evidence="9">
    <location>
        <begin position="499"/>
        <end position="581"/>
    </location>
</feature>
<feature type="domain" description="Ig-like" evidence="9">
    <location>
        <begin position="139"/>
        <end position="229"/>
    </location>
</feature>
<dbReference type="InterPro" id="IPR003598">
    <property type="entry name" value="Ig_sub2"/>
</dbReference>
<feature type="domain" description="Ig-like" evidence="9">
    <location>
        <begin position="326"/>
        <end position="404"/>
    </location>
</feature>
<feature type="domain" description="Ig-like" evidence="9">
    <location>
        <begin position="414"/>
        <end position="492"/>
    </location>
</feature>
<dbReference type="AlphaFoldDB" id="A0A9J7HL60"/>
<dbReference type="SUPFAM" id="SSF48726">
    <property type="entry name" value="Immunoglobulin"/>
    <property type="match status" value="7"/>
</dbReference>
<dbReference type="GeneID" id="118404306"/>
<dbReference type="PANTHER" id="PTHR11640:SF164">
    <property type="entry name" value="MAM DOMAIN-CONTAINING GLYCOSYLPHOSPHATIDYLINOSITOL ANCHOR PROTEIN 1"/>
    <property type="match status" value="1"/>
</dbReference>
<reference evidence="11" key="2">
    <citation type="submission" date="2025-08" db="UniProtKB">
        <authorList>
            <consortium name="RefSeq"/>
        </authorList>
    </citation>
    <scope>IDENTIFICATION</scope>
    <source>
        <strain evidence="11">S238N-H82</strain>
        <tissue evidence="11">Testes</tissue>
    </source>
</reference>
<dbReference type="Proteomes" id="UP000001554">
    <property type="component" value="Chromosome 17"/>
</dbReference>
<dbReference type="InterPro" id="IPR036179">
    <property type="entry name" value="Ig-like_dom_sf"/>
</dbReference>
<keyword evidence="7" id="KW-0812">Transmembrane</keyword>
<feature type="region of interest" description="Disordered" evidence="6">
    <location>
        <begin position="433"/>
        <end position="456"/>
    </location>
</feature>
<keyword evidence="3" id="KW-1015">Disulfide bond</keyword>
<dbReference type="InterPro" id="IPR003599">
    <property type="entry name" value="Ig_sub"/>
</dbReference>
<feature type="signal peptide" evidence="8">
    <location>
        <begin position="1"/>
        <end position="21"/>
    </location>
</feature>
<dbReference type="InterPro" id="IPR013783">
    <property type="entry name" value="Ig-like_fold"/>
</dbReference>
<dbReference type="InterPro" id="IPR007110">
    <property type="entry name" value="Ig-like_dom"/>
</dbReference>
<feature type="transmembrane region" description="Helical" evidence="7">
    <location>
        <begin position="1016"/>
        <end position="1039"/>
    </location>
</feature>
<dbReference type="Pfam" id="PF13895">
    <property type="entry name" value="Ig_2"/>
    <property type="match status" value="1"/>
</dbReference>
<dbReference type="InterPro" id="IPR036116">
    <property type="entry name" value="FN3_sf"/>
</dbReference>
<evidence type="ECO:0000313" key="11">
    <source>
        <dbReference type="RefSeq" id="XP_035659267.1"/>
    </source>
</evidence>
<keyword evidence="4" id="KW-0325">Glycoprotein</keyword>
<evidence type="ECO:0000256" key="8">
    <source>
        <dbReference type="SAM" id="SignalP"/>
    </source>
</evidence>
<evidence type="ECO:0000313" key="10">
    <source>
        <dbReference type="Proteomes" id="UP000001554"/>
    </source>
</evidence>
<reference evidence="10" key="1">
    <citation type="journal article" date="2020" name="Nat. Ecol. Evol.">
        <title>Deeply conserved synteny resolves early events in vertebrate evolution.</title>
        <authorList>
            <person name="Simakov O."/>
            <person name="Marletaz F."/>
            <person name="Yue J.X."/>
            <person name="O'Connell B."/>
            <person name="Jenkins J."/>
            <person name="Brandt A."/>
            <person name="Calef R."/>
            <person name="Tung C.H."/>
            <person name="Huang T.K."/>
            <person name="Schmutz J."/>
            <person name="Satoh N."/>
            <person name="Yu J.K."/>
            <person name="Putnam N.H."/>
            <person name="Green R.E."/>
            <person name="Rokhsar D.S."/>
        </authorList>
    </citation>
    <scope>NUCLEOTIDE SEQUENCE [LARGE SCALE GENOMIC DNA]</scope>
    <source>
        <strain evidence="10">S238N-H82</strain>
    </source>
</reference>
<keyword evidence="8" id="KW-0732">Signal</keyword>
<keyword evidence="5" id="KW-0393">Immunoglobulin domain</keyword>
<dbReference type="SMART" id="SM00406">
    <property type="entry name" value="IGv"/>
    <property type="match status" value="2"/>
</dbReference>
<dbReference type="OrthoDB" id="10010359at2759"/>
<dbReference type="RefSeq" id="XP_035659267.1">
    <property type="nucleotide sequence ID" value="XM_035803374.1"/>
</dbReference>
<evidence type="ECO:0000256" key="5">
    <source>
        <dbReference type="ARBA" id="ARBA00023319"/>
    </source>
</evidence>
<feature type="domain" description="Ig-like" evidence="9">
    <location>
        <begin position="620"/>
        <end position="705"/>
    </location>
</feature>
<dbReference type="InterPro" id="IPR013106">
    <property type="entry name" value="Ig_V-set"/>
</dbReference>
<keyword evidence="2 7" id="KW-0472">Membrane</keyword>
<feature type="chain" id="PRO_5039926468" evidence="8">
    <location>
        <begin position="22"/>
        <end position="1047"/>
    </location>
</feature>
<keyword evidence="7" id="KW-1133">Transmembrane helix</keyword>
<proteinExistence type="predicted"/>
<dbReference type="OMA" id="EYRWFHN"/>
<evidence type="ECO:0000256" key="4">
    <source>
        <dbReference type="ARBA" id="ARBA00023180"/>
    </source>
</evidence>
<dbReference type="GO" id="GO:0098609">
    <property type="term" value="P:cell-cell adhesion"/>
    <property type="evidence" value="ECO:0000318"/>
    <property type="project" value="GO_Central"/>
</dbReference>
<evidence type="ECO:0000256" key="7">
    <source>
        <dbReference type="SAM" id="Phobius"/>
    </source>
</evidence>
<comment type="subcellular location">
    <subcellularLocation>
        <location evidence="1">Membrane</location>
        <topology evidence="1">Single-pass type I membrane protein</topology>
    </subcellularLocation>
</comment>
<organism evidence="10 11">
    <name type="scientific">Branchiostoma floridae</name>
    <name type="common">Florida lancelet</name>
    <name type="synonym">Amphioxus</name>
    <dbReference type="NCBI Taxonomy" id="7739"/>
    <lineage>
        <taxon>Eukaryota</taxon>
        <taxon>Metazoa</taxon>
        <taxon>Chordata</taxon>
        <taxon>Cephalochordata</taxon>
        <taxon>Leptocardii</taxon>
        <taxon>Amphioxiformes</taxon>
        <taxon>Branchiostomatidae</taxon>
        <taxon>Branchiostoma</taxon>
    </lineage>
</organism>
<gene>
    <name evidence="11" type="primary">LOC118404306</name>
</gene>
<dbReference type="SMART" id="SM00408">
    <property type="entry name" value="IGc2"/>
    <property type="match status" value="7"/>
</dbReference>
<feature type="region of interest" description="Disordered" evidence="6">
    <location>
        <begin position="987"/>
        <end position="1006"/>
    </location>
</feature>
<name>A0A9J7HL60_BRAFL</name>
<evidence type="ECO:0000259" key="9">
    <source>
        <dbReference type="PROSITE" id="PS50835"/>
    </source>
</evidence>
<feature type="compositionally biased region" description="Polar residues" evidence="6">
    <location>
        <begin position="357"/>
        <end position="368"/>
    </location>
</feature>
<dbReference type="SUPFAM" id="SSF49265">
    <property type="entry name" value="Fibronectin type III"/>
    <property type="match status" value="1"/>
</dbReference>
<dbReference type="CDD" id="cd00096">
    <property type="entry name" value="Ig"/>
    <property type="match status" value="2"/>
</dbReference>
<evidence type="ECO:0000256" key="1">
    <source>
        <dbReference type="ARBA" id="ARBA00004479"/>
    </source>
</evidence>
<feature type="region of interest" description="Disordered" evidence="6">
    <location>
        <begin position="345"/>
        <end position="368"/>
    </location>
</feature>
<feature type="compositionally biased region" description="Polar residues" evidence="6">
    <location>
        <begin position="444"/>
        <end position="456"/>
    </location>
</feature>
<dbReference type="InterPro" id="IPR051275">
    <property type="entry name" value="Cell_adhesion_signaling"/>
</dbReference>
<dbReference type="KEGG" id="bfo:118404306"/>
<feature type="domain" description="Ig-like" evidence="9">
    <location>
        <begin position="712"/>
        <end position="797"/>
    </location>
</feature>
<dbReference type="GO" id="GO:0005911">
    <property type="term" value="C:cell-cell junction"/>
    <property type="evidence" value="ECO:0000318"/>
    <property type="project" value="GO_Central"/>
</dbReference>
<dbReference type="Pfam" id="PF13927">
    <property type="entry name" value="Ig_3"/>
    <property type="match status" value="6"/>
</dbReference>
<sequence>MLSILIVLSVFFLSEETIVSGATITNNEPTYYVVEGGSASFPWRYTVGSGETLRRINWIKTSSDPVVDILEIDRSGNAYIYSAYVGRATTTWTSTNGEASLQLTGVTSADVGVYRCSVTVDGIGSNPAEESTQLILAVPASITTPPPGTTRVKQGESATISCPAEGTPDTFSYTWKEGTRVIDPSTEDQYSEDNGVLTITNTPRSLHDTTYTCEVTNNVGMPDTASTVLSVEYAPEVSAPSEETVTEDETLTVECTVSARPAASVEWKKQGSSTAVSSTAQLSISNIQQAAAGTYVCTATNTFHDGSAGTGTANTVVTVQYKPSQPTVEITPNPVVEDQTVTLTCSSDDSVPPPASYSWTRDGQSVSHSGGTLTFTNVQRGEAGQYRCTATNVVGTSQESGAVGLVVNYKPSQPTVDITPNPVVEDQTVTLTCSSDESVPPPTSYTWTRDGQSVSHSRGTLTINNVQRGEAGQYRCTATNVVGTSQESGPVGLVVNYEPSGTTVTPSTAVEKEGDPLTLTCTADGNPDPTFTWSKAPGPIPAGIANNNTTQITSLHRNDAGTYTCTADNGIGQSDSATSIVDVLYLDTPTLNQTSPVTVSEGDSVSVRCSAVAYPIADSPELIVTATPNPVHETQSVSLTCEANSNPDVTSMTWMFVETGETLLQQTTGNSLIYTNNFVSHENAGVYRCTADNGVVGSPVSKETTLNVNFIPIFNHTRDRYAIGRSQPVTLECSAFAYPPQIVYTWMKGGYDITGNATSQDGVSTFYIADVERENYGDYTCTATNEHGQRATVIQLVAETKPEPSTNLDYTKKTAAGNVTLIWTAASNGGLKTDHTVQYRLDGTTDWVIVKQVTEEASKNRPEFTENVKLPGKGQYEIRIQAENSQGAVYSNVIQVLIEDNRILYGTLAITSVQYSKGICDGELSNRIVTQVNSIFELYKGYEGAEVTGCRSGSVLADFEATVAQSESAAAQTSYTSNLIDGQLGNPDENGFTVDPENSRISETEPADISGVDSTVIIIAVAISAVVLIAVVVVVVVIARRHAARGG</sequence>
<dbReference type="GO" id="GO:0005886">
    <property type="term" value="C:plasma membrane"/>
    <property type="evidence" value="ECO:0000318"/>
    <property type="project" value="GO_Central"/>
</dbReference>
<dbReference type="SMART" id="SM00409">
    <property type="entry name" value="IG"/>
    <property type="match status" value="8"/>
</dbReference>
<dbReference type="Gene3D" id="2.60.40.10">
    <property type="entry name" value="Immunoglobulins"/>
    <property type="match status" value="9"/>
</dbReference>
<feature type="domain" description="Ig-like" evidence="9">
    <location>
        <begin position="235"/>
        <end position="317"/>
    </location>
</feature>
<protein>
    <submittedName>
        <fullName evidence="11">Hemicentin-1-like</fullName>
    </submittedName>
</protein>
<evidence type="ECO:0000256" key="2">
    <source>
        <dbReference type="ARBA" id="ARBA00023136"/>
    </source>
</evidence>
<dbReference type="PANTHER" id="PTHR11640">
    <property type="entry name" value="NEPHRIN"/>
    <property type="match status" value="1"/>
</dbReference>
<feature type="domain" description="Ig-like" evidence="9">
    <location>
        <begin position="56"/>
        <end position="135"/>
    </location>
</feature>
<keyword evidence="10" id="KW-1185">Reference proteome</keyword>
<accession>A0A9J7HL60</accession>
<evidence type="ECO:0000256" key="3">
    <source>
        <dbReference type="ARBA" id="ARBA00023157"/>
    </source>
</evidence>
<dbReference type="PROSITE" id="PS50835">
    <property type="entry name" value="IG_LIKE"/>
    <property type="match status" value="8"/>
</dbReference>
<evidence type="ECO:0000256" key="6">
    <source>
        <dbReference type="SAM" id="MobiDB-lite"/>
    </source>
</evidence>
<dbReference type="GO" id="GO:0050839">
    <property type="term" value="F:cell adhesion molecule binding"/>
    <property type="evidence" value="ECO:0000318"/>
    <property type="project" value="GO_Central"/>
</dbReference>